<evidence type="ECO:0000313" key="9">
    <source>
        <dbReference type="EMBL" id="AOS98642.1"/>
    </source>
</evidence>
<dbReference type="Pfam" id="PF26410">
    <property type="entry name" value="GH5_mannosidase"/>
    <property type="match status" value="1"/>
</dbReference>
<sequence>MRRLHNTLMVFTGVLLLGGCELADSHSLPDHCLVPAANPNVEPFSGFQHFVTRDGIRLLDGDRPLRFIGLHATELHRIEDDVASAGSSIGKADHFRWPTAREQNNWIQALVYSGHTVSRIYTLSVDDITLPESVRANMPAHIVQSPETGNVALNEEAMRVMDRMIYLADTHGLRLIIPVIDHWSWWGGKRELAQMMGEVDQDTKEGGPLYDTESKTYAAYQHIIEQLVSRKNTCTGREYREEKAIMAWETGNELRGTNQEFLAETAALFKKLAPNQLVVDGDQQADYVNAPGSASIDQGEFLGLKDPNVDIQSNHFYGQYLSADEIRKQAALAEKYNKPLFIGEYGLQPIDTMRLVTDAWLEEPGIAGGLVWGYRGHREVGGFYWHNESNGHMSYHLPGFAVNDGNNERAVVEMIRAAQAKISSNKRAQKFSTSWPVPQSPLLHPISESGAVNWMGAPTGRFYRLYVSYNDGEDWELFADKLQDSENGWDPDTMDLYTIKGESDGRKPVFVSVGKPRCALYRLTAVNDSGESGPSNSQSYCLSH</sequence>
<dbReference type="PANTHER" id="PTHR31451">
    <property type="match status" value="1"/>
</dbReference>
<evidence type="ECO:0000256" key="5">
    <source>
        <dbReference type="ARBA" id="ARBA00022729"/>
    </source>
</evidence>
<dbReference type="Gene3D" id="3.20.20.80">
    <property type="entry name" value="Glycosidases"/>
    <property type="match status" value="1"/>
</dbReference>
<evidence type="ECO:0000256" key="2">
    <source>
        <dbReference type="ARBA" id="ARBA00004613"/>
    </source>
</evidence>
<dbReference type="PANTHER" id="PTHR31451:SF39">
    <property type="entry name" value="MANNAN ENDO-1,4-BETA-MANNOSIDASE 1"/>
    <property type="match status" value="1"/>
</dbReference>
<gene>
    <name evidence="9" type="ORF">AUP74_03276</name>
</gene>
<keyword evidence="10" id="KW-1185">Reference proteome</keyword>
<name>A0A1C9WBW6_9GAMM</name>
<dbReference type="AlphaFoldDB" id="A0A1C9WBW6"/>
<feature type="domain" description="Glycoside hydrolase family 5" evidence="8">
    <location>
        <begin position="179"/>
        <end position="348"/>
    </location>
</feature>
<dbReference type="InterPro" id="IPR001547">
    <property type="entry name" value="Glyco_hydro_5"/>
</dbReference>
<evidence type="ECO:0000259" key="8">
    <source>
        <dbReference type="Pfam" id="PF26410"/>
    </source>
</evidence>
<evidence type="ECO:0000256" key="7">
    <source>
        <dbReference type="ARBA" id="ARBA00023295"/>
    </source>
</evidence>
<dbReference type="SUPFAM" id="SSF51445">
    <property type="entry name" value="(Trans)glycosidases"/>
    <property type="match status" value="1"/>
</dbReference>
<dbReference type="PROSITE" id="PS51257">
    <property type="entry name" value="PROKAR_LIPOPROTEIN"/>
    <property type="match status" value="1"/>
</dbReference>
<evidence type="ECO:0000256" key="6">
    <source>
        <dbReference type="ARBA" id="ARBA00022801"/>
    </source>
</evidence>
<dbReference type="RefSeq" id="WP_145924434.1">
    <property type="nucleotide sequence ID" value="NZ_CP014143.1"/>
</dbReference>
<accession>A0A1C9WBW6</accession>
<keyword evidence="7" id="KW-0326">Glycosidase</keyword>
<dbReference type="GO" id="GO:0005576">
    <property type="term" value="C:extracellular region"/>
    <property type="evidence" value="ECO:0007669"/>
    <property type="project" value="UniProtKB-SubCell"/>
</dbReference>
<dbReference type="Proteomes" id="UP000095672">
    <property type="component" value="Chromosome"/>
</dbReference>
<dbReference type="InterPro" id="IPR017853">
    <property type="entry name" value="GH"/>
</dbReference>
<dbReference type="EC" id="3.2.1.78" evidence="3"/>
<proteinExistence type="predicted"/>
<keyword evidence="6" id="KW-0378">Hydrolase</keyword>
<dbReference type="STRING" id="1769779.AUP74_03276"/>
<dbReference type="PATRIC" id="fig|1769779.3.peg.3259"/>
<comment type="catalytic activity">
    <reaction evidence="1">
        <text>Random hydrolysis of (1-&gt;4)-beta-D-mannosidic linkages in mannans, galactomannans and glucomannans.</text>
        <dbReference type="EC" id="3.2.1.78"/>
    </reaction>
</comment>
<keyword evidence="5" id="KW-0732">Signal</keyword>
<keyword evidence="4" id="KW-0964">Secreted</keyword>
<dbReference type="GO" id="GO:0000272">
    <property type="term" value="P:polysaccharide catabolic process"/>
    <property type="evidence" value="ECO:0007669"/>
    <property type="project" value="InterPro"/>
</dbReference>
<dbReference type="KEGG" id="micc:AUP74_03276"/>
<evidence type="ECO:0000256" key="4">
    <source>
        <dbReference type="ARBA" id="ARBA00022525"/>
    </source>
</evidence>
<dbReference type="EMBL" id="CP014143">
    <property type="protein sequence ID" value="AOS98642.1"/>
    <property type="molecule type" value="Genomic_DNA"/>
</dbReference>
<organism evidence="9 10">
    <name type="scientific">Microbulbifer aggregans</name>
    <dbReference type="NCBI Taxonomy" id="1769779"/>
    <lineage>
        <taxon>Bacteria</taxon>
        <taxon>Pseudomonadati</taxon>
        <taxon>Pseudomonadota</taxon>
        <taxon>Gammaproteobacteria</taxon>
        <taxon>Cellvibrionales</taxon>
        <taxon>Microbulbiferaceae</taxon>
        <taxon>Microbulbifer</taxon>
    </lineage>
</organism>
<reference evidence="10" key="1">
    <citation type="submission" date="2016-01" db="EMBL/GenBank/DDBJ databases">
        <title>Complete genome sequence of Microbulbifer sp. CCB-MM1, a halophile isolated from Matang Mangrove Forest, Perak.</title>
        <authorList>
            <person name="Moh T.H."/>
            <person name="Dinesh B."/>
            <person name="Lau N.-S."/>
            <person name="Go F."/>
            <person name="Alexander Chong S.-C."/>
        </authorList>
    </citation>
    <scope>NUCLEOTIDE SEQUENCE [LARGE SCALE GENOMIC DNA]</scope>
    <source>
        <strain evidence="10">CCB-MM1</strain>
    </source>
</reference>
<evidence type="ECO:0000256" key="3">
    <source>
        <dbReference type="ARBA" id="ARBA00012706"/>
    </source>
</evidence>
<dbReference type="InterPro" id="IPR045053">
    <property type="entry name" value="MAN-like"/>
</dbReference>
<evidence type="ECO:0000313" key="10">
    <source>
        <dbReference type="Proteomes" id="UP000095672"/>
    </source>
</evidence>
<protein>
    <recommendedName>
        <fullName evidence="3">mannan endo-1,4-beta-mannosidase</fullName>
        <ecNumber evidence="3">3.2.1.78</ecNumber>
    </recommendedName>
</protein>
<comment type="subcellular location">
    <subcellularLocation>
        <location evidence="2">Secreted</location>
    </subcellularLocation>
</comment>
<evidence type="ECO:0000256" key="1">
    <source>
        <dbReference type="ARBA" id="ARBA00001678"/>
    </source>
</evidence>
<dbReference type="GO" id="GO:0016985">
    <property type="term" value="F:mannan endo-1,4-beta-mannosidase activity"/>
    <property type="evidence" value="ECO:0007669"/>
    <property type="project" value="TreeGrafter"/>
</dbReference>